<evidence type="ECO:0000313" key="1">
    <source>
        <dbReference type="EMBL" id="CAB5104369.1"/>
    </source>
</evidence>
<organism evidence="1">
    <name type="scientific">freshwater metagenome</name>
    <dbReference type="NCBI Taxonomy" id="449393"/>
    <lineage>
        <taxon>unclassified sequences</taxon>
        <taxon>metagenomes</taxon>
        <taxon>ecological metagenomes</taxon>
    </lineage>
</organism>
<reference evidence="1" key="1">
    <citation type="submission" date="2020-05" db="EMBL/GenBank/DDBJ databases">
        <authorList>
            <person name="Chiriac C."/>
            <person name="Salcher M."/>
            <person name="Ghai R."/>
            <person name="Kavagutti S V."/>
        </authorList>
    </citation>
    <scope>NUCLEOTIDE SEQUENCE</scope>
</reference>
<sequence length="560" mass="60159">MKKFFLLSITLILTGLLVTPTAADSVITDLTWPEMPGGSSTGLSVVESIDGGAQRYSHLYVWDGVKEIPCDGFKDALCMVHDEAKWGLVRVLPVCLETNSQDECIEGLSVTSGGVTKESTLIKSVPGPSWAADDLNGLISGGTESLWSNPFSSDSNVGFQINSRSYYSNQTKKLDRQLWKMTSFTTVVNPYRSEVGAFLPVQIMKKSAIPGGNYSGEFIGDWAWISPPSKCLWVDAGSCGIRTGFGDVTSISLRIHLSNDQTGWLAGRLVDPTITVVPLNAKENLLTISAAPAETAYVQAWTESPTLPMISFASAHQGGEFTSWKFDVVSEFLNTYREFLKDKVSKIIPTWSVTNGFGATSNSCLKSTENFIGLVTTNATTFQSVAPIFSDGTLNYSVASLHFKPDGSLNKGTYDLLLNSKAARCLYNFTDAPIQASVSITSNNGEQEIATTVISEKNGWLHLSAKGFSYSNPTLKVKLSQAKAIATPNPTQAVTAVPNVSITPEPVVTPKPVSSQSSSAISSASSSIKKVTITCVKGSLVKKITSLKPKCPKGYKKKSN</sequence>
<dbReference type="AlphaFoldDB" id="A0A6J7VU42"/>
<proteinExistence type="predicted"/>
<dbReference type="EMBL" id="CAFBRV010000005">
    <property type="protein sequence ID" value="CAB5104369.1"/>
    <property type="molecule type" value="Genomic_DNA"/>
</dbReference>
<name>A0A6J7VU42_9ZZZZ</name>
<accession>A0A6J7VU42</accession>
<gene>
    <name evidence="1" type="ORF">UFOPK4410_00143</name>
</gene>
<protein>
    <submittedName>
        <fullName evidence="1">Unannotated protein</fullName>
    </submittedName>
</protein>